<dbReference type="GO" id="GO:0016051">
    <property type="term" value="P:carbohydrate biosynthetic process"/>
    <property type="evidence" value="ECO:0007669"/>
    <property type="project" value="InterPro"/>
</dbReference>
<keyword evidence="3" id="KW-1185">Reference proteome</keyword>
<dbReference type="Gene3D" id="3.20.20.70">
    <property type="entry name" value="Aldolase class I"/>
    <property type="match status" value="1"/>
</dbReference>
<sequence>MAEPASKKARTVDQSTLHSFEYKLPKVIAEIGSNHKGEVEIAKELLTLAKYSGAYCGKFQKRTPKELLTPEQYNAPHPNPNNSYGATYGEHREFLELSIDDHRELQAHCKKIGLEYSCSVWDTTSAKEIVSLNPALIKVGSPSNQHWELQKVLRDEYTGEVHISTGMTTKEEIEKIVRFWEEGKGDAKNRVVMYNCTSGYPVPFRDVCLLDIRLLQEKYAHRVKAIGFSGHHLGIAIDMAAYALGAEWNERHFTKDRTWKGTDHAASLEPAGLGKLCRDLVATYTAMTYKSEDILDLEKEQRAKLKWGQYNKEMAKHQSAGSHALMRSLVVFAAANASDESSLQPSCFDRLNVGEVHLRSSEPELSMGRDLEQLLKESGERLCERAAEYVQAPRKLASI</sequence>
<feature type="domain" description="PseI/NeuA/B-like" evidence="1">
    <location>
        <begin position="47"/>
        <end position="290"/>
    </location>
</feature>
<reference evidence="2" key="1">
    <citation type="submission" date="2021-02" db="EMBL/GenBank/DDBJ databases">
        <authorList>
            <person name="Dougan E. K."/>
            <person name="Rhodes N."/>
            <person name="Thang M."/>
            <person name="Chan C."/>
        </authorList>
    </citation>
    <scope>NUCLEOTIDE SEQUENCE</scope>
</reference>
<dbReference type="Pfam" id="PF03102">
    <property type="entry name" value="NeuB"/>
    <property type="match status" value="1"/>
</dbReference>
<protein>
    <recommendedName>
        <fullName evidence="1">PseI/NeuA/B-like domain-containing protein</fullName>
    </recommendedName>
</protein>
<dbReference type="EMBL" id="CAJNNV010025038">
    <property type="protein sequence ID" value="CAE8611668.1"/>
    <property type="molecule type" value="Genomic_DNA"/>
</dbReference>
<name>A0A813FGR9_POLGL</name>
<organism evidence="2 3">
    <name type="scientific">Polarella glacialis</name>
    <name type="common">Dinoflagellate</name>
    <dbReference type="NCBI Taxonomy" id="89957"/>
    <lineage>
        <taxon>Eukaryota</taxon>
        <taxon>Sar</taxon>
        <taxon>Alveolata</taxon>
        <taxon>Dinophyceae</taxon>
        <taxon>Suessiales</taxon>
        <taxon>Suessiaceae</taxon>
        <taxon>Polarella</taxon>
    </lineage>
</organism>
<dbReference type="AlphaFoldDB" id="A0A813FGR9"/>
<dbReference type="InterPro" id="IPR013785">
    <property type="entry name" value="Aldolase_TIM"/>
</dbReference>
<dbReference type="OrthoDB" id="9928645at2759"/>
<dbReference type="PANTHER" id="PTHR42966">
    <property type="entry name" value="N-ACETYLNEURAMINATE SYNTHASE"/>
    <property type="match status" value="1"/>
</dbReference>
<dbReference type="InterPro" id="IPR051690">
    <property type="entry name" value="PseI-like"/>
</dbReference>
<proteinExistence type="predicted"/>
<evidence type="ECO:0000313" key="3">
    <source>
        <dbReference type="Proteomes" id="UP000654075"/>
    </source>
</evidence>
<dbReference type="GO" id="GO:0047444">
    <property type="term" value="F:N-acylneuraminate-9-phosphate synthase activity"/>
    <property type="evidence" value="ECO:0007669"/>
    <property type="project" value="TreeGrafter"/>
</dbReference>
<dbReference type="PANTHER" id="PTHR42966:SF1">
    <property type="entry name" value="SIALIC ACID SYNTHASE"/>
    <property type="match status" value="1"/>
</dbReference>
<comment type="caution">
    <text evidence="2">The sequence shown here is derived from an EMBL/GenBank/DDBJ whole genome shotgun (WGS) entry which is preliminary data.</text>
</comment>
<gene>
    <name evidence="2" type="ORF">PGLA1383_LOCUS29470</name>
</gene>
<dbReference type="SUPFAM" id="SSF51569">
    <property type="entry name" value="Aldolase"/>
    <property type="match status" value="1"/>
</dbReference>
<dbReference type="InterPro" id="IPR013132">
    <property type="entry name" value="PseI/NeuA/B-like_N"/>
</dbReference>
<accession>A0A813FGR9</accession>
<dbReference type="Proteomes" id="UP000654075">
    <property type="component" value="Unassembled WGS sequence"/>
</dbReference>
<evidence type="ECO:0000259" key="1">
    <source>
        <dbReference type="Pfam" id="PF03102"/>
    </source>
</evidence>
<dbReference type="OMA" id="MTYIDYR"/>
<evidence type="ECO:0000313" key="2">
    <source>
        <dbReference type="EMBL" id="CAE8611668.1"/>
    </source>
</evidence>